<keyword evidence="3" id="KW-0217">Developmental protein</keyword>
<dbReference type="GeneID" id="109411753"/>
<dbReference type="EnsemblMetazoa" id="AALFPA23_009750.R13491">
    <property type="protein sequence ID" value="AALFPA23_009750.P13491"/>
    <property type="gene ID" value="AALFPA23_009750"/>
</dbReference>
<dbReference type="Pfam" id="PF06910">
    <property type="entry name" value="MEA1"/>
    <property type="match status" value="1"/>
</dbReference>
<dbReference type="Proteomes" id="UP000069940">
    <property type="component" value="Unassembled WGS sequence"/>
</dbReference>
<reference evidence="8" key="1">
    <citation type="journal article" date="2015" name="Proc. Natl. Acad. Sci. U.S.A.">
        <title>Genome sequence of the Asian Tiger mosquito, Aedes albopictus, reveals insights into its biology, genetics, and evolution.</title>
        <authorList>
            <person name="Chen X.G."/>
            <person name="Jiang X."/>
            <person name="Gu J."/>
            <person name="Xu M."/>
            <person name="Wu Y."/>
            <person name="Deng Y."/>
            <person name="Zhang C."/>
            <person name="Bonizzoni M."/>
            <person name="Dermauw W."/>
            <person name="Vontas J."/>
            <person name="Armbruster P."/>
            <person name="Huang X."/>
            <person name="Yang Y."/>
            <person name="Zhang H."/>
            <person name="He W."/>
            <person name="Peng H."/>
            <person name="Liu Y."/>
            <person name="Wu K."/>
            <person name="Chen J."/>
            <person name="Lirakis M."/>
            <person name="Topalis P."/>
            <person name="Van Leeuwen T."/>
            <person name="Hall A.B."/>
            <person name="Jiang X."/>
            <person name="Thorpe C."/>
            <person name="Mueller R.L."/>
            <person name="Sun C."/>
            <person name="Waterhouse R.M."/>
            <person name="Yan G."/>
            <person name="Tu Z.J."/>
            <person name="Fang X."/>
            <person name="James A.A."/>
        </authorList>
    </citation>
    <scope>NUCLEOTIDE SEQUENCE [LARGE SCALE GENOMIC DNA]</scope>
    <source>
        <strain evidence="8">Foshan</strain>
    </source>
</reference>
<name>A0ABM1YJP3_AEDAL</name>
<dbReference type="RefSeq" id="XP_029720195.2">
    <property type="nucleotide sequence ID" value="XM_029864335.2"/>
</dbReference>
<reference evidence="7" key="2">
    <citation type="submission" date="2025-05" db="UniProtKB">
        <authorList>
            <consortium name="EnsemblMetazoa"/>
        </authorList>
    </citation>
    <scope>IDENTIFICATION</scope>
    <source>
        <strain evidence="7">Foshan</strain>
    </source>
</reference>
<keyword evidence="5" id="KW-0221">Differentiation</keyword>
<proteinExistence type="predicted"/>
<accession>A0ABM1YJP3</accession>
<evidence type="ECO:0000313" key="7">
    <source>
        <dbReference type="EnsemblMetazoa" id="AALFPA23_009750.P13491"/>
    </source>
</evidence>
<evidence type="ECO:0000256" key="1">
    <source>
        <dbReference type="ARBA" id="ARBA00002540"/>
    </source>
</evidence>
<evidence type="ECO:0000256" key="4">
    <source>
        <dbReference type="ARBA" id="ARBA00022553"/>
    </source>
</evidence>
<evidence type="ECO:0000256" key="5">
    <source>
        <dbReference type="ARBA" id="ARBA00022782"/>
    </source>
</evidence>
<organism evidence="7 8">
    <name type="scientific">Aedes albopictus</name>
    <name type="common">Asian tiger mosquito</name>
    <name type="synonym">Stegomyia albopicta</name>
    <dbReference type="NCBI Taxonomy" id="7160"/>
    <lineage>
        <taxon>Eukaryota</taxon>
        <taxon>Metazoa</taxon>
        <taxon>Ecdysozoa</taxon>
        <taxon>Arthropoda</taxon>
        <taxon>Hexapoda</taxon>
        <taxon>Insecta</taxon>
        <taxon>Pterygota</taxon>
        <taxon>Neoptera</taxon>
        <taxon>Endopterygota</taxon>
        <taxon>Diptera</taxon>
        <taxon>Nematocera</taxon>
        <taxon>Culicoidea</taxon>
        <taxon>Culicidae</taxon>
        <taxon>Culicinae</taxon>
        <taxon>Aedini</taxon>
        <taxon>Aedes</taxon>
        <taxon>Stegomyia</taxon>
    </lineage>
</organism>
<evidence type="ECO:0000256" key="3">
    <source>
        <dbReference type="ARBA" id="ARBA00022473"/>
    </source>
</evidence>
<keyword evidence="4" id="KW-0597">Phosphoprotein</keyword>
<evidence type="ECO:0000256" key="2">
    <source>
        <dbReference type="ARBA" id="ARBA00022245"/>
    </source>
</evidence>
<sequence>MTFEYLEIKDPEYLQHHIENGELDYLLVKKKSFEDVPMESWDPPAYCFTDRLTMGLPELPDQNNGNDFRMEEDVFINADGTTDDSESEYNEENEYMGYQPLNVENSSNVLDDSEESESNDTVIPDESTHELLNVDVWNAPRPTELNIELDAEKAEQILNVMADFKLPNTSVPQWAVGVPEECWKEELLQRIRQRQNCLATSNET</sequence>
<evidence type="ECO:0000256" key="6">
    <source>
        <dbReference type="ARBA" id="ARBA00022871"/>
    </source>
</evidence>
<protein>
    <recommendedName>
        <fullName evidence="2">Male-enhanced antigen 1</fullName>
    </recommendedName>
</protein>
<keyword evidence="6" id="KW-0744">Spermatogenesis</keyword>
<comment type="function">
    <text evidence="1">May play an important role in spermatogenesis and/or testis development.</text>
</comment>
<dbReference type="PANTHER" id="PTHR17005">
    <property type="entry name" value="MALE-ENHANCED ANTIGEN-1"/>
    <property type="match status" value="1"/>
</dbReference>
<dbReference type="InterPro" id="IPR009685">
    <property type="entry name" value="MEA1"/>
</dbReference>
<evidence type="ECO:0000313" key="8">
    <source>
        <dbReference type="Proteomes" id="UP000069940"/>
    </source>
</evidence>
<keyword evidence="8" id="KW-1185">Reference proteome</keyword>